<feature type="non-terminal residue" evidence="2">
    <location>
        <position position="120"/>
    </location>
</feature>
<dbReference type="Gene3D" id="1.25.40.20">
    <property type="entry name" value="Ankyrin repeat-containing domain"/>
    <property type="match status" value="1"/>
</dbReference>
<dbReference type="InterPro" id="IPR002110">
    <property type="entry name" value="Ankyrin_rpt"/>
</dbReference>
<gene>
    <name evidence="2" type="ORF">MNOR_LOCUS33456</name>
</gene>
<comment type="caution">
    <text evidence="2">The sequence shown here is derived from an EMBL/GenBank/DDBJ whole genome shotgun (WGS) entry which is preliminary data.</text>
</comment>
<dbReference type="AlphaFoldDB" id="A0AAV2S5N5"/>
<evidence type="ECO:0000313" key="2">
    <source>
        <dbReference type="EMBL" id="CAL4166437.1"/>
    </source>
</evidence>
<evidence type="ECO:0000256" key="1">
    <source>
        <dbReference type="PROSITE-ProRule" id="PRU00023"/>
    </source>
</evidence>
<accession>A0AAV2S5N5</accession>
<feature type="repeat" description="ANK" evidence="1">
    <location>
        <begin position="81"/>
        <end position="113"/>
    </location>
</feature>
<reference evidence="2 3" key="1">
    <citation type="submission" date="2024-05" db="EMBL/GenBank/DDBJ databases">
        <authorList>
            <person name="Wallberg A."/>
        </authorList>
    </citation>
    <scope>NUCLEOTIDE SEQUENCE [LARGE SCALE GENOMIC DNA]</scope>
</reference>
<dbReference type="InterPro" id="IPR036770">
    <property type="entry name" value="Ankyrin_rpt-contain_sf"/>
</dbReference>
<dbReference type="Proteomes" id="UP001497623">
    <property type="component" value="Unassembled WGS sequence"/>
</dbReference>
<keyword evidence="1" id="KW-0040">ANK repeat</keyword>
<protein>
    <submittedName>
        <fullName evidence="2">Uncharacterized protein</fullName>
    </submittedName>
</protein>
<dbReference type="SUPFAM" id="SSF48403">
    <property type="entry name" value="Ankyrin repeat"/>
    <property type="match status" value="1"/>
</dbReference>
<evidence type="ECO:0000313" key="3">
    <source>
        <dbReference type="Proteomes" id="UP001497623"/>
    </source>
</evidence>
<dbReference type="EMBL" id="CAXKWB010048325">
    <property type="protein sequence ID" value="CAL4166437.1"/>
    <property type="molecule type" value="Genomic_DNA"/>
</dbReference>
<keyword evidence="3" id="KW-1185">Reference proteome</keyword>
<sequence length="120" mass="13094">MQVDVNAIKIKKKMMKPVSDGIRPIRPSMQLRRTEAVWMGSPAACSSAAAPTDHTVNPFIEELLTMHNTLDVRRRIHHLQPRATPVFMASQKNHLAVVQALVAANADVNIAATGGSVKGY</sequence>
<organism evidence="2 3">
    <name type="scientific">Meganyctiphanes norvegica</name>
    <name type="common">Northern krill</name>
    <name type="synonym">Thysanopoda norvegica</name>
    <dbReference type="NCBI Taxonomy" id="48144"/>
    <lineage>
        <taxon>Eukaryota</taxon>
        <taxon>Metazoa</taxon>
        <taxon>Ecdysozoa</taxon>
        <taxon>Arthropoda</taxon>
        <taxon>Crustacea</taxon>
        <taxon>Multicrustacea</taxon>
        <taxon>Malacostraca</taxon>
        <taxon>Eumalacostraca</taxon>
        <taxon>Eucarida</taxon>
        <taxon>Euphausiacea</taxon>
        <taxon>Euphausiidae</taxon>
        <taxon>Meganyctiphanes</taxon>
    </lineage>
</organism>
<name>A0AAV2S5N5_MEGNR</name>
<proteinExistence type="predicted"/>
<dbReference type="PROSITE" id="PS50088">
    <property type="entry name" value="ANK_REPEAT"/>
    <property type="match status" value="1"/>
</dbReference>